<dbReference type="RefSeq" id="WP_374343280.1">
    <property type="nucleotide sequence ID" value="NZ_JBHTLQ010000055.1"/>
</dbReference>
<evidence type="ECO:0000313" key="6">
    <source>
        <dbReference type="Proteomes" id="UP001597216"/>
    </source>
</evidence>
<dbReference type="Pfam" id="PF00196">
    <property type="entry name" value="GerE"/>
    <property type="match status" value="1"/>
</dbReference>
<dbReference type="Proteomes" id="UP001597216">
    <property type="component" value="Unassembled WGS sequence"/>
</dbReference>
<dbReference type="PANTHER" id="PTHR44688">
    <property type="entry name" value="DNA-BINDING TRANSCRIPTIONAL ACTIVATOR DEVR_DOSR"/>
    <property type="match status" value="1"/>
</dbReference>
<feature type="domain" description="HTH luxR-type" evidence="4">
    <location>
        <begin position="178"/>
        <end position="243"/>
    </location>
</feature>
<dbReference type="InterPro" id="IPR005143">
    <property type="entry name" value="TF_LuxR_autoind-bd_dom"/>
</dbReference>
<gene>
    <name evidence="5" type="ORF">ACFQ27_17560</name>
</gene>
<dbReference type="EMBL" id="JBHTLQ010000055">
    <property type="protein sequence ID" value="MFD1192400.1"/>
    <property type="molecule type" value="Genomic_DNA"/>
</dbReference>
<evidence type="ECO:0000256" key="2">
    <source>
        <dbReference type="ARBA" id="ARBA00023125"/>
    </source>
</evidence>
<dbReference type="PROSITE" id="PS50043">
    <property type="entry name" value="HTH_LUXR_2"/>
    <property type="match status" value="1"/>
</dbReference>
<keyword evidence="1" id="KW-0805">Transcription regulation</keyword>
<dbReference type="SUPFAM" id="SSF75516">
    <property type="entry name" value="Pheromone-binding domain of LuxR-like quorum-sensing transcription factors"/>
    <property type="match status" value="1"/>
</dbReference>
<evidence type="ECO:0000259" key="4">
    <source>
        <dbReference type="PROSITE" id="PS50043"/>
    </source>
</evidence>
<keyword evidence="6" id="KW-1185">Reference proteome</keyword>
<dbReference type="InterPro" id="IPR036388">
    <property type="entry name" value="WH-like_DNA-bd_sf"/>
</dbReference>
<proteinExistence type="predicted"/>
<evidence type="ECO:0000256" key="1">
    <source>
        <dbReference type="ARBA" id="ARBA00023015"/>
    </source>
</evidence>
<dbReference type="CDD" id="cd06170">
    <property type="entry name" value="LuxR_C_like"/>
    <property type="match status" value="1"/>
</dbReference>
<dbReference type="Gene3D" id="3.30.450.80">
    <property type="entry name" value="Transcription factor LuxR-like, autoinducer-binding domain"/>
    <property type="match status" value="1"/>
</dbReference>
<sequence length="261" mass="27775">MSLPQTETDAVAADRLAQQIAELGREIGLPFIAASADISSPDPMLGADGRPYAETTFRWLDPDLAYWRDRGFALRSPFVMAARYVSEPFYFTDGRFATWRPAPRLEGIDGAAAAREHGVAAAIIAPAYLPGGVIGAIVWATPDPALDVAAVFAARAEHLHAAALKFMAVHHEARGALPAAGGARLTRREIQCLKWAAAGKTDQVIAELVHISAPTVRFHLKNAAQKLNVVGRSQAVREAAALGYVGGGSNPARRPGPKREA</sequence>
<keyword evidence="2" id="KW-0238">DNA-binding</keyword>
<dbReference type="InterPro" id="IPR036693">
    <property type="entry name" value="TF_LuxR_autoind-bd_dom_sf"/>
</dbReference>
<dbReference type="Gene3D" id="1.10.10.10">
    <property type="entry name" value="Winged helix-like DNA-binding domain superfamily/Winged helix DNA-binding domain"/>
    <property type="match status" value="1"/>
</dbReference>
<dbReference type="SMART" id="SM00421">
    <property type="entry name" value="HTH_LUXR"/>
    <property type="match status" value="1"/>
</dbReference>
<keyword evidence="3" id="KW-0804">Transcription</keyword>
<name>A0ABW3T6R5_9CAUL</name>
<comment type="caution">
    <text evidence="5">The sequence shown here is derived from an EMBL/GenBank/DDBJ whole genome shotgun (WGS) entry which is preliminary data.</text>
</comment>
<dbReference type="PANTHER" id="PTHR44688:SF16">
    <property type="entry name" value="DNA-BINDING TRANSCRIPTIONAL ACTIVATOR DEVR_DOSR"/>
    <property type="match status" value="1"/>
</dbReference>
<evidence type="ECO:0000256" key="3">
    <source>
        <dbReference type="ARBA" id="ARBA00023163"/>
    </source>
</evidence>
<dbReference type="Pfam" id="PF03472">
    <property type="entry name" value="Autoind_bind"/>
    <property type="match status" value="1"/>
</dbReference>
<accession>A0ABW3T6R5</accession>
<organism evidence="5 6">
    <name type="scientific">Phenylobacterium conjunctum</name>
    <dbReference type="NCBI Taxonomy" id="1298959"/>
    <lineage>
        <taxon>Bacteria</taxon>
        <taxon>Pseudomonadati</taxon>
        <taxon>Pseudomonadota</taxon>
        <taxon>Alphaproteobacteria</taxon>
        <taxon>Caulobacterales</taxon>
        <taxon>Caulobacteraceae</taxon>
        <taxon>Phenylobacterium</taxon>
    </lineage>
</organism>
<protein>
    <submittedName>
        <fullName evidence="5">LuxR C-terminal-related transcriptional regulator</fullName>
    </submittedName>
</protein>
<reference evidence="6" key="1">
    <citation type="journal article" date="2019" name="Int. J. Syst. Evol. Microbiol.">
        <title>The Global Catalogue of Microorganisms (GCM) 10K type strain sequencing project: providing services to taxonomists for standard genome sequencing and annotation.</title>
        <authorList>
            <consortium name="The Broad Institute Genomics Platform"/>
            <consortium name="The Broad Institute Genome Sequencing Center for Infectious Disease"/>
            <person name="Wu L."/>
            <person name="Ma J."/>
        </authorList>
    </citation>
    <scope>NUCLEOTIDE SEQUENCE [LARGE SCALE GENOMIC DNA]</scope>
    <source>
        <strain evidence="6">CCUG 55074</strain>
    </source>
</reference>
<dbReference type="SUPFAM" id="SSF46894">
    <property type="entry name" value="C-terminal effector domain of the bipartite response regulators"/>
    <property type="match status" value="1"/>
</dbReference>
<dbReference type="PRINTS" id="PR00038">
    <property type="entry name" value="HTHLUXR"/>
</dbReference>
<dbReference type="InterPro" id="IPR000792">
    <property type="entry name" value="Tscrpt_reg_LuxR_C"/>
</dbReference>
<dbReference type="InterPro" id="IPR016032">
    <property type="entry name" value="Sig_transdc_resp-reg_C-effctor"/>
</dbReference>
<evidence type="ECO:0000313" key="5">
    <source>
        <dbReference type="EMBL" id="MFD1192400.1"/>
    </source>
</evidence>